<dbReference type="AlphaFoldDB" id="A0A2J6QZZ2"/>
<feature type="region of interest" description="Disordered" evidence="1">
    <location>
        <begin position="1"/>
        <end position="25"/>
    </location>
</feature>
<name>A0A2J6QZZ2_HYAVF</name>
<dbReference type="OrthoDB" id="3527938at2759"/>
<sequence length="160" mass="18261">MAYPQPRLPPLSTTEPPRHRRSKSMDYNNSAPEWYWKLSPILPQLWIRDSSLITPDIISELETAWLKYQTLGIQGKGDGGSRRAKTKAGRRKIEEEYSILEPEIRRAKEVALARYENFAIRGRDGSLDYHVEEAKEKVGLRNRAKGLVGKIIGSTDKLGQ</sequence>
<proteinExistence type="predicted"/>
<evidence type="ECO:0000313" key="2">
    <source>
        <dbReference type="EMBL" id="PMD31832.1"/>
    </source>
</evidence>
<dbReference type="EMBL" id="KZ613961">
    <property type="protein sequence ID" value="PMD31832.1"/>
    <property type="molecule type" value="Genomic_DNA"/>
</dbReference>
<evidence type="ECO:0000256" key="1">
    <source>
        <dbReference type="SAM" id="MobiDB-lite"/>
    </source>
</evidence>
<evidence type="ECO:0000313" key="3">
    <source>
        <dbReference type="Proteomes" id="UP000235786"/>
    </source>
</evidence>
<protein>
    <submittedName>
        <fullName evidence="2">Uncharacterized protein</fullName>
    </submittedName>
</protein>
<organism evidence="2 3">
    <name type="scientific">Hyaloscypha variabilis (strain UAMH 11265 / GT02V1 / F)</name>
    <name type="common">Meliniomyces variabilis</name>
    <dbReference type="NCBI Taxonomy" id="1149755"/>
    <lineage>
        <taxon>Eukaryota</taxon>
        <taxon>Fungi</taxon>
        <taxon>Dikarya</taxon>
        <taxon>Ascomycota</taxon>
        <taxon>Pezizomycotina</taxon>
        <taxon>Leotiomycetes</taxon>
        <taxon>Helotiales</taxon>
        <taxon>Hyaloscyphaceae</taxon>
        <taxon>Hyaloscypha</taxon>
        <taxon>Hyaloscypha variabilis</taxon>
    </lineage>
</organism>
<reference evidence="2 3" key="1">
    <citation type="submission" date="2016-04" db="EMBL/GenBank/DDBJ databases">
        <title>A degradative enzymes factory behind the ericoid mycorrhizal symbiosis.</title>
        <authorList>
            <consortium name="DOE Joint Genome Institute"/>
            <person name="Martino E."/>
            <person name="Morin E."/>
            <person name="Grelet G."/>
            <person name="Kuo A."/>
            <person name="Kohler A."/>
            <person name="Daghino S."/>
            <person name="Barry K."/>
            <person name="Choi C."/>
            <person name="Cichocki N."/>
            <person name="Clum A."/>
            <person name="Copeland A."/>
            <person name="Hainaut M."/>
            <person name="Haridas S."/>
            <person name="Labutti K."/>
            <person name="Lindquist E."/>
            <person name="Lipzen A."/>
            <person name="Khouja H.-R."/>
            <person name="Murat C."/>
            <person name="Ohm R."/>
            <person name="Olson A."/>
            <person name="Spatafora J."/>
            <person name="Veneault-Fourrey C."/>
            <person name="Henrissat B."/>
            <person name="Grigoriev I."/>
            <person name="Martin F."/>
            <person name="Perotto S."/>
        </authorList>
    </citation>
    <scope>NUCLEOTIDE SEQUENCE [LARGE SCALE GENOMIC DNA]</scope>
    <source>
        <strain evidence="2 3">F</strain>
    </source>
</reference>
<dbReference type="Proteomes" id="UP000235786">
    <property type="component" value="Unassembled WGS sequence"/>
</dbReference>
<accession>A0A2J6QZZ2</accession>
<gene>
    <name evidence="2" type="ORF">L207DRAFT_591258</name>
</gene>
<keyword evidence="3" id="KW-1185">Reference proteome</keyword>